<protein>
    <submittedName>
        <fullName evidence="2">Uncharacterized protein</fullName>
    </submittedName>
</protein>
<feature type="transmembrane region" description="Helical" evidence="1">
    <location>
        <begin position="103"/>
        <end position="125"/>
    </location>
</feature>
<gene>
    <name evidence="2" type="ordered locus">CTC_02218</name>
</gene>
<dbReference type="Proteomes" id="UP000001412">
    <property type="component" value="Chromosome"/>
</dbReference>
<reference evidence="2 3" key="1">
    <citation type="journal article" date="2003" name="Proc. Natl. Acad. Sci. U.S.A.">
        <title>The genome sequence of Clostridium tetani, the causative agent of tetanus disease.</title>
        <authorList>
            <person name="Brueggemann H."/>
            <person name="Baumer S."/>
            <person name="Fricke W.F."/>
            <person name="Wiezer A."/>
            <person name="Liesegang H."/>
            <person name="Decker I."/>
            <person name="Herzberg C."/>
            <person name="Martinez-Arias R."/>
            <person name="Merkl R."/>
            <person name="Henne A."/>
            <person name="Gottschalk G."/>
        </authorList>
    </citation>
    <scope>NUCLEOTIDE SEQUENCE [LARGE SCALE GENOMIC DNA]</scope>
    <source>
        <strain evidence="3">Massachusetts / E88</strain>
    </source>
</reference>
<keyword evidence="1" id="KW-0812">Transmembrane</keyword>
<dbReference type="KEGG" id="ctc:CTC_02218"/>
<keyword evidence="3" id="KW-1185">Reference proteome</keyword>
<name>Q891Z2_CLOTE</name>
<dbReference type="AlphaFoldDB" id="Q891Z2"/>
<dbReference type="HOGENOM" id="CLU_1728243_0_0_9"/>
<proteinExistence type="predicted"/>
<evidence type="ECO:0000256" key="1">
    <source>
        <dbReference type="SAM" id="Phobius"/>
    </source>
</evidence>
<sequence>MVAYQHNYFLHNLINFSLYPLLRIVINLIYLISLLYLYFLAILFHLGFLQKSYILFFHELYDFALLLYLYFLFYITYLYFYLLEIKNKLFLHQNTFLYYSNPLLINLSSFLFHLFHSFNIFSIVLKPFSISSTSVCEKLILKYLIPSSGFL</sequence>
<feature type="transmembrane region" description="Helical" evidence="1">
    <location>
        <begin position="60"/>
        <end position="83"/>
    </location>
</feature>
<keyword evidence="1" id="KW-0472">Membrane</keyword>
<feature type="transmembrane region" description="Helical" evidence="1">
    <location>
        <begin position="24"/>
        <end position="48"/>
    </location>
</feature>
<dbReference type="STRING" id="212717.CTC_02218"/>
<evidence type="ECO:0000313" key="3">
    <source>
        <dbReference type="Proteomes" id="UP000001412"/>
    </source>
</evidence>
<organism evidence="2 3">
    <name type="scientific">Clostridium tetani (strain Massachusetts / E88)</name>
    <dbReference type="NCBI Taxonomy" id="212717"/>
    <lineage>
        <taxon>Bacteria</taxon>
        <taxon>Bacillati</taxon>
        <taxon>Bacillota</taxon>
        <taxon>Clostridia</taxon>
        <taxon>Eubacteriales</taxon>
        <taxon>Clostridiaceae</taxon>
        <taxon>Clostridium</taxon>
    </lineage>
</organism>
<keyword evidence="1" id="KW-1133">Transmembrane helix</keyword>
<dbReference type="EMBL" id="AE015927">
    <property type="protein sequence ID" value="AAO36703.1"/>
    <property type="molecule type" value="Genomic_DNA"/>
</dbReference>
<evidence type="ECO:0000313" key="2">
    <source>
        <dbReference type="EMBL" id="AAO36703.1"/>
    </source>
</evidence>
<accession>Q891Z2</accession>